<reference evidence="3 4" key="1">
    <citation type="submission" date="2016-08" db="EMBL/GenBank/DDBJ databases">
        <title>Draft genome of Fabibacter sp. strain SK-8.</title>
        <authorList>
            <person name="Wong S.-K."/>
            <person name="Hamasaki K."/>
            <person name="Yoshizawa S."/>
        </authorList>
    </citation>
    <scope>NUCLEOTIDE SEQUENCE [LARGE SCALE GENOMIC DNA]</scope>
    <source>
        <strain evidence="3 4">SK-8</strain>
    </source>
</reference>
<evidence type="ECO:0000313" key="3">
    <source>
        <dbReference type="EMBL" id="OEK06972.1"/>
    </source>
</evidence>
<dbReference type="Pfam" id="PF14317">
    <property type="entry name" value="YcxB"/>
    <property type="match status" value="1"/>
</dbReference>
<protein>
    <recommendedName>
        <fullName evidence="2">YcxB-like C-terminal domain-containing protein</fullName>
    </recommendedName>
</protein>
<keyword evidence="1" id="KW-0812">Transmembrane</keyword>
<proteinExistence type="predicted"/>
<feature type="transmembrane region" description="Helical" evidence="1">
    <location>
        <begin position="21"/>
        <end position="42"/>
    </location>
</feature>
<dbReference type="EMBL" id="MDGQ01000003">
    <property type="protein sequence ID" value="OEK06972.1"/>
    <property type="molecule type" value="Genomic_DNA"/>
</dbReference>
<name>A0A1E5T6F8_9BACT</name>
<dbReference type="Proteomes" id="UP000095552">
    <property type="component" value="Unassembled WGS sequence"/>
</dbReference>
<keyword evidence="4" id="KW-1185">Reference proteome</keyword>
<keyword evidence="1" id="KW-0472">Membrane</keyword>
<evidence type="ECO:0000313" key="4">
    <source>
        <dbReference type="Proteomes" id="UP000095552"/>
    </source>
</evidence>
<evidence type="ECO:0000256" key="1">
    <source>
        <dbReference type="SAM" id="Phobius"/>
    </source>
</evidence>
<gene>
    <name evidence="3" type="ORF">BFP71_04760</name>
</gene>
<organism evidence="3 4">
    <name type="scientific">Roseivirga misakiensis</name>
    <dbReference type="NCBI Taxonomy" id="1563681"/>
    <lineage>
        <taxon>Bacteria</taxon>
        <taxon>Pseudomonadati</taxon>
        <taxon>Bacteroidota</taxon>
        <taxon>Cytophagia</taxon>
        <taxon>Cytophagales</taxon>
        <taxon>Roseivirgaceae</taxon>
        <taxon>Roseivirga</taxon>
    </lineage>
</organism>
<dbReference type="STRING" id="1563681.BFP71_04760"/>
<feature type="transmembrane region" description="Helical" evidence="1">
    <location>
        <begin position="48"/>
        <end position="71"/>
    </location>
</feature>
<evidence type="ECO:0000259" key="2">
    <source>
        <dbReference type="Pfam" id="PF14317"/>
    </source>
</evidence>
<feature type="domain" description="YcxB-like C-terminal" evidence="2">
    <location>
        <begin position="91"/>
        <end position="148"/>
    </location>
</feature>
<dbReference type="OrthoDB" id="1352552at2"/>
<comment type="caution">
    <text evidence="3">The sequence shown here is derived from an EMBL/GenBank/DDBJ whole genome shotgun (WGS) entry which is preliminary data.</text>
</comment>
<keyword evidence="1" id="KW-1133">Transmembrane helix</keyword>
<dbReference type="AlphaFoldDB" id="A0A1E5T6F8"/>
<accession>A0A1E5T6F8</accession>
<dbReference type="RefSeq" id="WP_069834284.1">
    <property type="nucleotide sequence ID" value="NZ_MDGQ01000003.1"/>
</dbReference>
<sequence>MIVKTKKYALDKKAYRRAGMRNVLTQQWWVGLIVLAISSMTFVIPSNWWWIGALIAFTLYLLFWLIQFAGVTQLEQSKMLFEKLSYEINSQQILIKMNSKQGMPMKWDQIKRAWVDKNQIVLVVSKAQLMLFPFTAFKTQNEVKFVETILKRKGLLKSDAPAEQKS</sequence>
<dbReference type="InterPro" id="IPR025588">
    <property type="entry name" value="YcxB-like_C"/>
</dbReference>